<comment type="similarity">
    <text evidence="2 9">Belongs to the complex I NDUFA8 subunit family.</text>
</comment>
<reference evidence="11" key="1">
    <citation type="submission" date="2020-08" db="EMBL/GenBank/DDBJ databases">
        <title>Genome sequencing and assembly of the red palm weevil Rhynchophorus ferrugineus.</title>
        <authorList>
            <person name="Dias G.B."/>
            <person name="Bergman C.M."/>
            <person name="Manee M."/>
        </authorList>
    </citation>
    <scope>NUCLEOTIDE SEQUENCE</scope>
    <source>
        <strain evidence="11">AA-2017</strain>
        <tissue evidence="11">Whole larva</tissue>
    </source>
</reference>
<dbReference type="PIRSF" id="PIRSF017016">
    <property type="entry name" value="NDUA8"/>
    <property type="match status" value="1"/>
</dbReference>
<keyword evidence="5" id="KW-0677">Repeat</keyword>
<protein>
    <recommendedName>
        <fullName evidence="9">NADH dehydrogenase [ubiquinone] 1 alpha subcomplex subunit 8</fullName>
    </recommendedName>
</protein>
<name>A0A834I6N3_RHYFE</name>
<dbReference type="GO" id="GO:0005743">
    <property type="term" value="C:mitochondrial inner membrane"/>
    <property type="evidence" value="ECO:0007669"/>
    <property type="project" value="UniProtKB-SubCell"/>
</dbReference>
<dbReference type="Proteomes" id="UP000625711">
    <property type="component" value="Unassembled WGS sequence"/>
</dbReference>
<evidence type="ECO:0000256" key="1">
    <source>
        <dbReference type="ARBA" id="ARBA00003195"/>
    </source>
</evidence>
<evidence type="ECO:0000256" key="7">
    <source>
        <dbReference type="ARBA" id="ARBA00023128"/>
    </source>
</evidence>
<proteinExistence type="inferred from homology"/>
<comment type="function">
    <text evidence="1 9">Accessory subunit of the mitochondrial membrane respiratory chain NADH dehydrogenase (Complex I), that is believed not to be involved in catalysis. Complex I functions in the transfer of electrons from NADH to the respiratory chain. The immediate electron acceptor for the enzyme is believed to be ubiquinone.</text>
</comment>
<keyword evidence="9" id="KW-0999">Mitochondrion inner membrane</keyword>
<evidence type="ECO:0000256" key="4">
    <source>
        <dbReference type="ARBA" id="ARBA00022660"/>
    </source>
</evidence>
<comment type="caution">
    <text evidence="11">The sequence shown here is derived from an EMBL/GenBank/DDBJ whole genome shotgun (WGS) entry which is preliminary data.</text>
</comment>
<dbReference type="EMBL" id="JAACXV010014353">
    <property type="protein sequence ID" value="KAF7268047.1"/>
    <property type="molecule type" value="Genomic_DNA"/>
</dbReference>
<keyword evidence="9" id="KW-0472">Membrane</keyword>
<sequence length="175" mass="19842">MTISDDVNLPTEEELTVQEVNLSGPVLKAGAFHLGKVCEFENNEFMLCRNELKDPRKCLEEGKAVTSCSLNFFRQIKKTCAQEFAQYVTCVDKSSPDQQFVPCRKTQAVFDKCVKDNLGIDRPPFDYYNRVHVHKTARPRPEVEPPTRYPDATPGLPADAEKPPAKYGARWLFVS</sequence>
<dbReference type="AlphaFoldDB" id="A0A834I6N3"/>
<evidence type="ECO:0000256" key="10">
    <source>
        <dbReference type="SAM" id="MobiDB-lite"/>
    </source>
</evidence>
<dbReference type="OrthoDB" id="276296at2759"/>
<gene>
    <name evidence="11" type="ORF">GWI33_018789</name>
</gene>
<keyword evidence="7 9" id="KW-0496">Mitochondrion</keyword>
<keyword evidence="8" id="KW-1015">Disulfide bond</keyword>
<evidence type="ECO:0000256" key="8">
    <source>
        <dbReference type="ARBA" id="ARBA00023157"/>
    </source>
</evidence>
<evidence type="ECO:0000256" key="3">
    <source>
        <dbReference type="ARBA" id="ARBA00022448"/>
    </source>
</evidence>
<keyword evidence="3 9" id="KW-0813">Transport</keyword>
<keyword evidence="12" id="KW-1185">Reference proteome</keyword>
<keyword evidence="4 9" id="KW-0679">Respiratory chain</keyword>
<evidence type="ECO:0000256" key="9">
    <source>
        <dbReference type="PIRNR" id="PIRNR017016"/>
    </source>
</evidence>
<dbReference type="GO" id="GO:0006120">
    <property type="term" value="P:mitochondrial electron transport, NADH to ubiquinone"/>
    <property type="evidence" value="ECO:0007669"/>
    <property type="project" value="InterPro"/>
</dbReference>
<accession>A0A834I6N3</accession>
<dbReference type="InterPro" id="IPR016680">
    <property type="entry name" value="NDUFA8"/>
</dbReference>
<dbReference type="PROSITE" id="PS51808">
    <property type="entry name" value="CHCH"/>
    <property type="match status" value="1"/>
</dbReference>
<dbReference type="PANTHER" id="PTHR13344:SF0">
    <property type="entry name" value="NADH DEHYDROGENASE [UBIQUINONE] 1 ALPHA SUBCOMPLEX SUBUNIT 8"/>
    <property type="match status" value="1"/>
</dbReference>
<evidence type="ECO:0000313" key="12">
    <source>
        <dbReference type="Proteomes" id="UP000625711"/>
    </source>
</evidence>
<evidence type="ECO:0000256" key="6">
    <source>
        <dbReference type="ARBA" id="ARBA00022982"/>
    </source>
</evidence>
<keyword evidence="6 9" id="KW-0249">Electron transport</keyword>
<organism evidence="11 12">
    <name type="scientific">Rhynchophorus ferrugineus</name>
    <name type="common">Red palm weevil</name>
    <name type="synonym">Curculio ferrugineus</name>
    <dbReference type="NCBI Taxonomy" id="354439"/>
    <lineage>
        <taxon>Eukaryota</taxon>
        <taxon>Metazoa</taxon>
        <taxon>Ecdysozoa</taxon>
        <taxon>Arthropoda</taxon>
        <taxon>Hexapoda</taxon>
        <taxon>Insecta</taxon>
        <taxon>Pterygota</taxon>
        <taxon>Neoptera</taxon>
        <taxon>Endopterygota</taxon>
        <taxon>Coleoptera</taxon>
        <taxon>Polyphaga</taxon>
        <taxon>Cucujiformia</taxon>
        <taxon>Curculionidae</taxon>
        <taxon>Dryophthorinae</taxon>
        <taxon>Rhynchophorus</taxon>
    </lineage>
</organism>
<evidence type="ECO:0000256" key="2">
    <source>
        <dbReference type="ARBA" id="ARBA00010705"/>
    </source>
</evidence>
<comment type="subcellular location">
    <subcellularLocation>
        <location evidence="9">Mitochondrion inner membrane</location>
    </subcellularLocation>
</comment>
<dbReference type="PANTHER" id="PTHR13344">
    <property type="entry name" value="NADH-UBIQUINONE OXIDOREDUCTASE"/>
    <property type="match status" value="1"/>
</dbReference>
<evidence type="ECO:0000256" key="5">
    <source>
        <dbReference type="ARBA" id="ARBA00022737"/>
    </source>
</evidence>
<evidence type="ECO:0000313" key="11">
    <source>
        <dbReference type="EMBL" id="KAF7268047.1"/>
    </source>
</evidence>
<feature type="region of interest" description="Disordered" evidence="10">
    <location>
        <begin position="136"/>
        <end position="163"/>
    </location>
</feature>